<reference evidence="1" key="2">
    <citation type="submission" date="2020-09" db="EMBL/GenBank/DDBJ databases">
        <authorList>
            <person name="Sun Q."/>
            <person name="Zhou Y."/>
        </authorList>
    </citation>
    <scope>NUCLEOTIDE SEQUENCE</scope>
    <source>
        <strain evidence="1">CGMCC 1.12987</strain>
    </source>
</reference>
<gene>
    <name evidence="1" type="ORF">GCM10010916_23370</name>
</gene>
<reference evidence="1" key="1">
    <citation type="journal article" date="2014" name="Int. J. Syst. Evol. Microbiol.">
        <title>Complete genome sequence of Corynebacterium casei LMG S-19264T (=DSM 44701T), isolated from a smear-ripened cheese.</title>
        <authorList>
            <consortium name="US DOE Joint Genome Institute (JGI-PGF)"/>
            <person name="Walter F."/>
            <person name="Albersmeier A."/>
            <person name="Kalinowski J."/>
            <person name="Ruckert C."/>
        </authorList>
    </citation>
    <scope>NUCLEOTIDE SEQUENCE</scope>
    <source>
        <strain evidence="1">CGMCC 1.12987</strain>
    </source>
</reference>
<name>A0A917D177_9BACL</name>
<evidence type="ECO:0000313" key="1">
    <source>
        <dbReference type="EMBL" id="GGG05663.1"/>
    </source>
</evidence>
<keyword evidence="2" id="KW-1185">Reference proteome</keyword>
<evidence type="ECO:0000313" key="2">
    <source>
        <dbReference type="Proteomes" id="UP000644756"/>
    </source>
</evidence>
<comment type="caution">
    <text evidence="1">The sequence shown here is derived from an EMBL/GenBank/DDBJ whole genome shotgun (WGS) entry which is preliminary data.</text>
</comment>
<dbReference type="Proteomes" id="UP000644756">
    <property type="component" value="Unassembled WGS sequence"/>
</dbReference>
<organism evidence="1 2">
    <name type="scientific">Paenibacillus abyssi</name>
    <dbReference type="NCBI Taxonomy" id="1340531"/>
    <lineage>
        <taxon>Bacteria</taxon>
        <taxon>Bacillati</taxon>
        <taxon>Bacillota</taxon>
        <taxon>Bacilli</taxon>
        <taxon>Bacillales</taxon>
        <taxon>Paenibacillaceae</taxon>
        <taxon>Paenibacillus</taxon>
    </lineage>
</organism>
<sequence>MYRNALIKIKGIKLHCVKYFIQNILPDMVSEGSRSPIDIDKITRDALAS</sequence>
<proteinExistence type="predicted"/>
<dbReference type="EMBL" id="BMGR01000007">
    <property type="protein sequence ID" value="GGG05663.1"/>
    <property type="molecule type" value="Genomic_DNA"/>
</dbReference>
<protein>
    <submittedName>
        <fullName evidence="1">Uncharacterized protein</fullName>
    </submittedName>
</protein>
<dbReference type="AlphaFoldDB" id="A0A917D177"/>
<accession>A0A917D177</accession>